<evidence type="ECO:0000256" key="1">
    <source>
        <dbReference type="SAM" id="Phobius"/>
    </source>
</evidence>
<gene>
    <name evidence="3" type="primary">LOC117184389</name>
</gene>
<dbReference type="InParanoid" id="A0A6I8W1Y0"/>
<organism evidence="2 3">
    <name type="scientific">Drosophila pseudoobscura pseudoobscura</name>
    <name type="common">Fruit fly</name>
    <dbReference type="NCBI Taxonomy" id="46245"/>
    <lineage>
        <taxon>Eukaryota</taxon>
        <taxon>Metazoa</taxon>
        <taxon>Ecdysozoa</taxon>
        <taxon>Arthropoda</taxon>
        <taxon>Hexapoda</taxon>
        <taxon>Insecta</taxon>
        <taxon>Pterygota</taxon>
        <taxon>Neoptera</taxon>
        <taxon>Endopterygota</taxon>
        <taxon>Diptera</taxon>
        <taxon>Brachycera</taxon>
        <taxon>Muscomorpha</taxon>
        <taxon>Ephydroidea</taxon>
        <taxon>Drosophilidae</taxon>
        <taxon>Drosophila</taxon>
        <taxon>Sophophora</taxon>
    </lineage>
</organism>
<evidence type="ECO:0000313" key="3">
    <source>
        <dbReference type="RefSeq" id="XP_033237366.1"/>
    </source>
</evidence>
<dbReference type="KEGG" id="dpo:117184389"/>
<keyword evidence="1" id="KW-1133">Transmembrane helix</keyword>
<proteinExistence type="predicted"/>
<dbReference type="AlphaFoldDB" id="A0A6I8W1Y0"/>
<keyword evidence="2" id="KW-1185">Reference proteome</keyword>
<protein>
    <submittedName>
        <fullName evidence="3">Uncharacterized protein</fullName>
    </submittedName>
</protein>
<sequence>MQILYNYSPGNNVVDILNPEYNDFDGPPPSKKMIIGSCSMFVIFSYLKLLYILVAIYLALHHAHH</sequence>
<evidence type="ECO:0000313" key="2">
    <source>
        <dbReference type="Proteomes" id="UP000001819"/>
    </source>
</evidence>
<reference evidence="3" key="1">
    <citation type="submission" date="2025-08" db="UniProtKB">
        <authorList>
            <consortium name="RefSeq"/>
        </authorList>
    </citation>
    <scope>IDENTIFICATION</scope>
    <source>
        <strain evidence="3">MV-25-SWS-2005</strain>
        <tissue evidence="3">Whole body</tissue>
    </source>
</reference>
<dbReference type="OMA" id="MFLIFSY"/>
<name>A0A6I8W1Y0_DROPS</name>
<feature type="transmembrane region" description="Helical" evidence="1">
    <location>
        <begin position="34"/>
        <end position="60"/>
    </location>
</feature>
<keyword evidence="1" id="KW-0472">Membrane</keyword>
<dbReference type="RefSeq" id="XP_033237366.1">
    <property type="nucleotide sequence ID" value="XM_033381475.1"/>
</dbReference>
<keyword evidence="1" id="KW-0812">Transmembrane</keyword>
<dbReference type="Proteomes" id="UP000001819">
    <property type="component" value="Chromosome X"/>
</dbReference>
<accession>A0A6I8W1Y0</accession>